<feature type="active site" description="Nucleophile" evidence="9">
    <location>
        <position position="117"/>
    </location>
</feature>
<evidence type="ECO:0000256" key="1">
    <source>
        <dbReference type="ARBA" id="ARBA00022555"/>
    </source>
</evidence>
<gene>
    <name evidence="9" type="primary">mnmA</name>
    <name evidence="12" type="ORF">SAMN05444171_4792</name>
</gene>
<feature type="site" description="Interaction with tRNA" evidence="9">
    <location>
        <position position="356"/>
    </location>
</feature>
<dbReference type="GO" id="GO:0005524">
    <property type="term" value="F:ATP binding"/>
    <property type="evidence" value="ECO:0007669"/>
    <property type="project" value="UniProtKB-KW"/>
</dbReference>
<dbReference type="PANTHER" id="PTHR11933:SF5">
    <property type="entry name" value="MITOCHONDRIAL TRNA-SPECIFIC 2-THIOURIDYLASE 1"/>
    <property type="match status" value="1"/>
</dbReference>
<dbReference type="NCBIfam" id="TIGR00420">
    <property type="entry name" value="trmU"/>
    <property type="match status" value="1"/>
</dbReference>
<dbReference type="PANTHER" id="PTHR11933">
    <property type="entry name" value="TRNA 5-METHYLAMINOMETHYL-2-THIOURIDYLATE -METHYLTRANSFERASE"/>
    <property type="match status" value="1"/>
</dbReference>
<evidence type="ECO:0000256" key="2">
    <source>
        <dbReference type="ARBA" id="ARBA00022679"/>
    </source>
</evidence>
<keyword evidence="4 9" id="KW-0547">Nucleotide-binding</keyword>
<dbReference type="Pfam" id="PF20258">
    <property type="entry name" value="tRNA_Me_trans_C"/>
    <property type="match status" value="1"/>
</dbReference>
<keyword evidence="12" id="KW-0489">Methyltransferase</keyword>
<dbReference type="CDD" id="cd01998">
    <property type="entry name" value="MnmA_TRMU-like"/>
    <property type="match status" value="1"/>
</dbReference>
<dbReference type="EC" id="2.8.1.13" evidence="9"/>
<keyword evidence="3 9" id="KW-0819">tRNA processing</keyword>
<protein>
    <recommendedName>
        <fullName evidence="9">tRNA-specific 2-thiouridylase MnmA</fullName>
        <ecNumber evidence="9">2.8.1.13</ecNumber>
    </recommendedName>
</protein>
<comment type="catalytic activity">
    <reaction evidence="8 9">
        <text>S-sulfanyl-L-cysteinyl-[protein] + uridine(34) in tRNA + AH2 + ATP = 2-thiouridine(34) in tRNA + L-cysteinyl-[protein] + A + AMP + diphosphate + H(+)</text>
        <dbReference type="Rhea" id="RHEA:47032"/>
        <dbReference type="Rhea" id="RHEA-COMP:10131"/>
        <dbReference type="Rhea" id="RHEA-COMP:11726"/>
        <dbReference type="Rhea" id="RHEA-COMP:11727"/>
        <dbReference type="Rhea" id="RHEA-COMP:11728"/>
        <dbReference type="ChEBI" id="CHEBI:13193"/>
        <dbReference type="ChEBI" id="CHEBI:15378"/>
        <dbReference type="ChEBI" id="CHEBI:17499"/>
        <dbReference type="ChEBI" id="CHEBI:29950"/>
        <dbReference type="ChEBI" id="CHEBI:30616"/>
        <dbReference type="ChEBI" id="CHEBI:33019"/>
        <dbReference type="ChEBI" id="CHEBI:61963"/>
        <dbReference type="ChEBI" id="CHEBI:65315"/>
        <dbReference type="ChEBI" id="CHEBI:87170"/>
        <dbReference type="ChEBI" id="CHEBI:456215"/>
        <dbReference type="EC" id="2.8.1.13"/>
    </reaction>
</comment>
<dbReference type="GO" id="GO:0032259">
    <property type="term" value="P:methylation"/>
    <property type="evidence" value="ECO:0007669"/>
    <property type="project" value="UniProtKB-KW"/>
</dbReference>
<feature type="disulfide bond" description="Alternate" evidence="9">
    <location>
        <begin position="117"/>
        <end position="214"/>
    </location>
</feature>
<comment type="function">
    <text evidence="9">Catalyzes the 2-thiolation of uridine at the wobble position (U34) of tRNA, leading to the formation of s(2)U34.</text>
</comment>
<comment type="subcellular location">
    <subcellularLocation>
        <location evidence="9">Cytoplasm</location>
    </subcellularLocation>
</comment>
<dbReference type="InterPro" id="IPR014729">
    <property type="entry name" value="Rossmann-like_a/b/a_fold"/>
</dbReference>
<evidence type="ECO:0000256" key="7">
    <source>
        <dbReference type="ARBA" id="ARBA00023157"/>
    </source>
</evidence>
<dbReference type="Pfam" id="PF20259">
    <property type="entry name" value="tRNA_Me_trans_M"/>
    <property type="match status" value="1"/>
</dbReference>
<dbReference type="InterPro" id="IPR004506">
    <property type="entry name" value="MnmA-like"/>
</dbReference>
<keyword evidence="2 9" id="KW-0808">Transferase</keyword>
<dbReference type="AlphaFoldDB" id="A0A1M7CBP5"/>
<feature type="domain" description="tRNA-specific 2-thiouridylase MnmA-like central" evidence="11">
    <location>
        <begin position="234"/>
        <end position="286"/>
    </location>
</feature>
<dbReference type="Pfam" id="PF03054">
    <property type="entry name" value="tRNA_Me_trans"/>
    <property type="match status" value="1"/>
</dbReference>
<dbReference type="FunFam" id="2.30.30.280:FF:000001">
    <property type="entry name" value="tRNA-specific 2-thiouridylase MnmA"/>
    <property type="match status" value="1"/>
</dbReference>
<dbReference type="Gene3D" id="3.40.50.620">
    <property type="entry name" value="HUPs"/>
    <property type="match status" value="1"/>
</dbReference>
<evidence type="ECO:0000256" key="8">
    <source>
        <dbReference type="ARBA" id="ARBA00051542"/>
    </source>
</evidence>
<evidence type="ECO:0000256" key="5">
    <source>
        <dbReference type="ARBA" id="ARBA00022840"/>
    </source>
</evidence>
<evidence type="ECO:0000259" key="10">
    <source>
        <dbReference type="Pfam" id="PF20258"/>
    </source>
</evidence>
<sequence>MTPAMPNSLDLEGRPQDTRIVVAMSGGVDSSVTAALLKSEGYDVVGITLQLYDHGAATHRKGACCAGRDIHDARNVAERIGIPHYVLDYESRFRESVIDNFADSYALGETPVPCIECNRSIKFRDLLATARELGAHALATGHYVASRRLADGSRAMVCAADSDRDQSYFLFATTREQLDYLRFPLGDMSKPEVRELARRFELEIADKQDSQDICFVPTGRYTDIIGRLKPGAIEPGDIVDLGGNVIGRHQGIVHFTVGQRKGLGIASSAPLYVVKLDALSRRVVVGPREALRMDRIRLRDVNWIGDGPLDRVIGDGIEMFVRVRSTRPPQPAWLRAVDDGYEVELVAGEEGVSPGQACVFYDAAAGQARVLGGGFIKSATARNAVARAGAQETAPLAEAMRG</sequence>
<name>A0A1M7CBP5_9BRAD</name>
<evidence type="ECO:0000256" key="6">
    <source>
        <dbReference type="ARBA" id="ARBA00022884"/>
    </source>
</evidence>
<dbReference type="GO" id="GO:0008168">
    <property type="term" value="F:methyltransferase activity"/>
    <property type="evidence" value="ECO:0007669"/>
    <property type="project" value="UniProtKB-KW"/>
</dbReference>
<feature type="site" description="Interaction with tRNA" evidence="9">
    <location>
        <position position="142"/>
    </location>
</feature>
<dbReference type="GO" id="GO:0005737">
    <property type="term" value="C:cytoplasm"/>
    <property type="evidence" value="ECO:0007669"/>
    <property type="project" value="UniProtKB-SubCell"/>
</dbReference>
<dbReference type="GO" id="GO:0000049">
    <property type="term" value="F:tRNA binding"/>
    <property type="evidence" value="ECO:0007669"/>
    <property type="project" value="UniProtKB-KW"/>
</dbReference>
<keyword evidence="6 9" id="KW-0694">RNA-binding</keyword>
<evidence type="ECO:0000313" key="13">
    <source>
        <dbReference type="Proteomes" id="UP000183208"/>
    </source>
</evidence>
<dbReference type="InterPro" id="IPR046885">
    <property type="entry name" value="MnmA-like_C"/>
</dbReference>
<evidence type="ECO:0000313" key="12">
    <source>
        <dbReference type="EMBL" id="SED68074.1"/>
    </source>
</evidence>
<dbReference type="FunFam" id="3.40.50.620:FF:000115">
    <property type="entry name" value="tRNA-specific 2-thiouridylase MnmA"/>
    <property type="match status" value="1"/>
</dbReference>
<feature type="binding site" evidence="9">
    <location>
        <begin position="23"/>
        <end position="30"/>
    </location>
    <ligand>
        <name>ATP</name>
        <dbReference type="ChEBI" id="CHEBI:30616"/>
    </ligand>
</feature>
<dbReference type="Gene3D" id="2.40.30.10">
    <property type="entry name" value="Translation factors"/>
    <property type="match status" value="1"/>
</dbReference>
<dbReference type="EMBL" id="FNTI01000001">
    <property type="protein sequence ID" value="SED68074.1"/>
    <property type="molecule type" value="Genomic_DNA"/>
</dbReference>
<evidence type="ECO:0000256" key="9">
    <source>
        <dbReference type="HAMAP-Rule" id="MF_00144"/>
    </source>
</evidence>
<accession>A0A1M7CBP5</accession>
<dbReference type="InterPro" id="IPR046884">
    <property type="entry name" value="MnmA-like_central"/>
</dbReference>
<organism evidence="12 13">
    <name type="scientific">Bradyrhizobium lablabi</name>
    <dbReference type="NCBI Taxonomy" id="722472"/>
    <lineage>
        <taxon>Bacteria</taxon>
        <taxon>Pseudomonadati</taxon>
        <taxon>Pseudomonadota</taxon>
        <taxon>Alphaproteobacteria</taxon>
        <taxon>Hyphomicrobiales</taxon>
        <taxon>Nitrobacteraceae</taxon>
        <taxon>Bradyrhizobium</taxon>
    </lineage>
</organism>
<evidence type="ECO:0000259" key="11">
    <source>
        <dbReference type="Pfam" id="PF20259"/>
    </source>
</evidence>
<keyword evidence="9" id="KW-0963">Cytoplasm</keyword>
<dbReference type="HAMAP" id="MF_00144">
    <property type="entry name" value="tRNA_thiouridyl_MnmA"/>
    <property type="match status" value="1"/>
</dbReference>
<feature type="region of interest" description="Interaction with tRNA" evidence="9">
    <location>
        <begin position="164"/>
        <end position="166"/>
    </location>
</feature>
<feature type="active site" description="Cysteine persulfide intermediate" evidence="9">
    <location>
        <position position="214"/>
    </location>
</feature>
<dbReference type="Proteomes" id="UP000183208">
    <property type="component" value="Unassembled WGS sequence"/>
</dbReference>
<comment type="caution">
    <text evidence="9">Lacks conserved residue(s) required for the propagation of feature annotation.</text>
</comment>
<keyword evidence="5 9" id="KW-0067">ATP-binding</keyword>
<keyword evidence="7 9" id="KW-1015">Disulfide bond</keyword>
<feature type="domain" description="tRNA-specific 2-thiouridylase MnmA-like C-terminal" evidence="10">
    <location>
        <begin position="294"/>
        <end position="376"/>
    </location>
</feature>
<dbReference type="NCBIfam" id="NF001138">
    <property type="entry name" value="PRK00143.1"/>
    <property type="match status" value="1"/>
</dbReference>
<dbReference type="Gene3D" id="2.30.30.280">
    <property type="entry name" value="Adenine nucleotide alpha hydrolases-like domains"/>
    <property type="match status" value="1"/>
</dbReference>
<feature type="binding site" evidence="9">
    <location>
        <position position="141"/>
    </location>
    <ligand>
        <name>ATP</name>
        <dbReference type="ChEBI" id="CHEBI:30616"/>
    </ligand>
</feature>
<dbReference type="SUPFAM" id="SSF52402">
    <property type="entry name" value="Adenine nucleotide alpha hydrolases-like"/>
    <property type="match status" value="1"/>
</dbReference>
<feature type="binding site" evidence="9">
    <location>
        <position position="49"/>
    </location>
    <ligand>
        <name>ATP</name>
        <dbReference type="ChEBI" id="CHEBI:30616"/>
    </ligand>
</feature>
<reference evidence="12 13" key="1">
    <citation type="submission" date="2016-10" db="EMBL/GenBank/DDBJ databases">
        <authorList>
            <person name="de Groot N.N."/>
        </authorList>
    </citation>
    <scope>NUCLEOTIDE SEQUENCE [LARGE SCALE GENOMIC DNA]</scope>
    <source>
        <strain evidence="12 13">GAS522</strain>
    </source>
</reference>
<dbReference type="InterPro" id="IPR023382">
    <property type="entry name" value="MnmA-like_central_sf"/>
</dbReference>
<evidence type="ECO:0000256" key="3">
    <source>
        <dbReference type="ARBA" id="ARBA00022694"/>
    </source>
</evidence>
<proteinExistence type="inferred from homology"/>
<dbReference type="GO" id="GO:0103016">
    <property type="term" value="F:tRNA-uridine 2-sulfurtransferase activity"/>
    <property type="evidence" value="ECO:0007669"/>
    <property type="project" value="UniProtKB-EC"/>
</dbReference>
<evidence type="ECO:0000256" key="4">
    <source>
        <dbReference type="ARBA" id="ARBA00022741"/>
    </source>
</evidence>
<dbReference type="GO" id="GO:0002143">
    <property type="term" value="P:tRNA wobble position uridine thiolation"/>
    <property type="evidence" value="ECO:0007669"/>
    <property type="project" value="TreeGrafter"/>
</dbReference>
<keyword evidence="1 9" id="KW-0820">tRNA-binding</keyword>
<comment type="similarity">
    <text evidence="9">Belongs to the MnmA/TRMU family.</text>
</comment>